<dbReference type="PANTHER" id="PTHR10039">
    <property type="entry name" value="AMELOGENIN"/>
    <property type="match status" value="1"/>
</dbReference>
<dbReference type="Pfam" id="PF24883">
    <property type="entry name" value="NPHP3_N"/>
    <property type="match status" value="1"/>
</dbReference>
<name>A0A8H4N462_9PEZI</name>
<dbReference type="EMBL" id="WWBZ02000073">
    <property type="protein sequence ID" value="KAF4302397.1"/>
    <property type="molecule type" value="Genomic_DNA"/>
</dbReference>
<dbReference type="InterPro" id="IPR027417">
    <property type="entry name" value="P-loop_NTPase"/>
</dbReference>
<evidence type="ECO:0000259" key="5">
    <source>
        <dbReference type="Pfam" id="PF25053"/>
    </source>
</evidence>
<dbReference type="Pfam" id="PF25053">
    <property type="entry name" value="DUF7791"/>
    <property type="match status" value="1"/>
</dbReference>
<dbReference type="Proteomes" id="UP000572817">
    <property type="component" value="Unassembled WGS sequence"/>
</dbReference>
<feature type="domain" description="Nephrocystin 3-like N-terminal" evidence="4">
    <location>
        <begin position="254"/>
        <end position="431"/>
    </location>
</feature>
<dbReference type="Gene3D" id="3.40.50.300">
    <property type="entry name" value="P-loop containing nucleotide triphosphate hydrolases"/>
    <property type="match status" value="1"/>
</dbReference>
<dbReference type="InterPro" id="IPR056884">
    <property type="entry name" value="NPHP3-like_N"/>
</dbReference>
<keyword evidence="2" id="KW-0175">Coiled coil</keyword>
<feature type="coiled-coil region" evidence="2">
    <location>
        <begin position="143"/>
        <end position="188"/>
    </location>
</feature>
<feature type="compositionally biased region" description="Basic and acidic residues" evidence="3">
    <location>
        <begin position="62"/>
        <end position="72"/>
    </location>
</feature>
<accession>A0A8H4N462</accession>
<evidence type="ECO:0000256" key="1">
    <source>
        <dbReference type="ARBA" id="ARBA00022737"/>
    </source>
</evidence>
<evidence type="ECO:0000256" key="2">
    <source>
        <dbReference type="SAM" id="Coils"/>
    </source>
</evidence>
<evidence type="ECO:0000256" key="3">
    <source>
        <dbReference type="SAM" id="MobiDB-lite"/>
    </source>
</evidence>
<reference evidence="6" key="1">
    <citation type="submission" date="2020-04" db="EMBL/GenBank/DDBJ databases">
        <title>Genome Assembly and Annotation of Botryosphaeria dothidea sdau 11-99, a Latent Pathogen of Apple Fruit Ring Rot in China.</title>
        <authorList>
            <person name="Yu C."/>
            <person name="Diao Y."/>
            <person name="Lu Q."/>
            <person name="Zhao J."/>
            <person name="Cui S."/>
            <person name="Peng C."/>
            <person name="He B."/>
            <person name="Liu H."/>
        </authorList>
    </citation>
    <scope>NUCLEOTIDE SEQUENCE [LARGE SCALE GENOMIC DNA]</scope>
    <source>
        <strain evidence="6">Sdau11-99</strain>
    </source>
</reference>
<protein>
    <recommendedName>
        <fullName evidence="8">NACHT domain-containing protein</fullName>
    </recommendedName>
</protein>
<feature type="domain" description="DUF7791" evidence="5">
    <location>
        <begin position="544"/>
        <end position="657"/>
    </location>
</feature>
<keyword evidence="7" id="KW-1185">Reference proteome</keyword>
<dbReference type="InterPro" id="IPR056693">
    <property type="entry name" value="DUF7791"/>
</dbReference>
<proteinExistence type="predicted"/>
<dbReference type="AlphaFoldDB" id="A0A8H4N462"/>
<evidence type="ECO:0000313" key="6">
    <source>
        <dbReference type="EMBL" id="KAF4302397.1"/>
    </source>
</evidence>
<evidence type="ECO:0008006" key="8">
    <source>
        <dbReference type="Google" id="ProtNLM"/>
    </source>
</evidence>
<sequence>MEALAAASLAGNILQFIDTTSKLVSTARQLHSLGAKQEYRELETIAKEIRDHAEQVTPSEPPEDKSLSKEEEGLRALGRECVEITNELIPVLDKLKAKEGQSKLRSFYQTVLSEWKKEEIAALEKRLDRMGQNLSNSLVHSDQRKLYGRIDQLAEDNRRLQANRSQEINELKEDFRKAFAEIRSEQNRRETLNKVSVLLLHAGEKGIQYSAEQLLLEQLRFDVMDDRHVAISAAHKQTFAWIFEEASNDQRSLPEFDDWLASEDNLYWITGKPGSGKSTLMKYLCKHQKTRTKLSRWACDHRLITANFFFWNAGRNSLQKSQQGLLRSLVYQILRECPSIISQVYSDLWPAYSLATRNQGEDPVALWPVKVSIHDLLAVLRKAIVLLSPSDVRFGFFIDGLDEYDGEPQDIIELIRTLRNFTNVKICISSRPWNEFEHAFGQDASRKLYMQEFNKGDISLYIHDELEQDSEYEDLDGDESCRNELIAEINEASQGVFLWVHLVVQSFQQGLINGDRIVDLQAKLRTLPTDLNDYFERILFSDVGEFYRQQSAKMFSVTLAAMETLPLMIYWFIDQDTSPIDMNIGAMSMQKTTRSFRQIRKRLNNLCKGLLEVRYVSAGDSEDALPSSVLFNWKVDFLHRTVRDFLITPDTQRLLKEMGPREL</sequence>
<keyword evidence="1" id="KW-0677">Repeat</keyword>
<evidence type="ECO:0000313" key="7">
    <source>
        <dbReference type="Proteomes" id="UP000572817"/>
    </source>
</evidence>
<comment type="caution">
    <text evidence="6">The sequence shown here is derived from an EMBL/GenBank/DDBJ whole genome shotgun (WGS) entry which is preliminary data.</text>
</comment>
<dbReference type="SUPFAM" id="SSF52540">
    <property type="entry name" value="P-loop containing nucleoside triphosphate hydrolases"/>
    <property type="match status" value="1"/>
</dbReference>
<dbReference type="PANTHER" id="PTHR10039:SF5">
    <property type="entry name" value="NACHT DOMAIN-CONTAINING PROTEIN"/>
    <property type="match status" value="1"/>
</dbReference>
<gene>
    <name evidence="6" type="ORF">GTA08_BOTSDO10406</name>
</gene>
<feature type="region of interest" description="Disordered" evidence="3">
    <location>
        <begin position="50"/>
        <end position="72"/>
    </location>
</feature>
<dbReference type="OrthoDB" id="443402at2759"/>
<organism evidence="6 7">
    <name type="scientific">Botryosphaeria dothidea</name>
    <dbReference type="NCBI Taxonomy" id="55169"/>
    <lineage>
        <taxon>Eukaryota</taxon>
        <taxon>Fungi</taxon>
        <taxon>Dikarya</taxon>
        <taxon>Ascomycota</taxon>
        <taxon>Pezizomycotina</taxon>
        <taxon>Dothideomycetes</taxon>
        <taxon>Dothideomycetes incertae sedis</taxon>
        <taxon>Botryosphaeriales</taxon>
        <taxon>Botryosphaeriaceae</taxon>
        <taxon>Botryosphaeria</taxon>
    </lineage>
</organism>
<evidence type="ECO:0000259" key="4">
    <source>
        <dbReference type="Pfam" id="PF24883"/>
    </source>
</evidence>